<feature type="region of interest" description="Disordered" evidence="1">
    <location>
        <begin position="35"/>
        <end position="94"/>
    </location>
</feature>
<protein>
    <recommendedName>
        <fullName evidence="5">Lectin</fullName>
    </recommendedName>
</protein>
<comment type="caution">
    <text evidence="3">The sequence shown here is derived from an EMBL/GenBank/DDBJ whole genome shotgun (WGS) entry which is preliminary data.</text>
</comment>
<reference evidence="3" key="1">
    <citation type="submission" date="2022-01" db="EMBL/GenBank/DDBJ databases">
        <title>Comparative genomics reveals a dynamic genome evolution in the ectomycorrhizal milk-cap (Lactarius) mushrooms.</title>
        <authorList>
            <consortium name="DOE Joint Genome Institute"/>
            <person name="Lebreton A."/>
            <person name="Tang N."/>
            <person name="Kuo A."/>
            <person name="LaButti K."/>
            <person name="Drula E."/>
            <person name="Barry K."/>
            <person name="Clum A."/>
            <person name="Lipzen A."/>
            <person name="Mousain D."/>
            <person name="Ng V."/>
            <person name="Wang R."/>
            <person name="Wang X."/>
            <person name="Dai Y."/>
            <person name="Henrissat B."/>
            <person name="Grigoriev I.V."/>
            <person name="Guerin-Laguette A."/>
            <person name="Yu F."/>
            <person name="Martin F.M."/>
        </authorList>
    </citation>
    <scope>NUCLEOTIDE SEQUENCE</scope>
    <source>
        <strain evidence="3">QP</strain>
    </source>
</reference>
<evidence type="ECO:0000313" key="4">
    <source>
        <dbReference type="Proteomes" id="UP001201163"/>
    </source>
</evidence>
<evidence type="ECO:0000313" key="3">
    <source>
        <dbReference type="EMBL" id="KAH8989449.1"/>
    </source>
</evidence>
<dbReference type="Proteomes" id="UP001201163">
    <property type="component" value="Unassembled WGS sequence"/>
</dbReference>
<name>A0AAD4QCT5_9AGAM</name>
<organism evidence="3 4">
    <name type="scientific">Lactarius akahatsu</name>
    <dbReference type="NCBI Taxonomy" id="416441"/>
    <lineage>
        <taxon>Eukaryota</taxon>
        <taxon>Fungi</taxon>
        <taxon>Dikarya</taxon>
        <taxon>Basidiomycota</taxon>
        <taxon>Agaricomycotina</taxon>
        <taxon>Agaricomycetes</taxon>
        <taxon>Russulales</taxon>
        <taxon>Russulaceae</taxon>
        <taxon>Lactarius</taxon>
    </lineage>
</organism>
<keyword evidence="2" id="KW-0732">Signal</keyword>
<feature type="signal peptide" evidence="2">
    <location>
        <begin position="1"/>
        <end position="24"/>
    </location>
</feature>
<evidence type="ECO:0000256" key="2">
    <source>
        <dbReference type="SAM" id="SignalP"/>
    </source>
</evidence>
<gene>
    <name evidence="3" type="ORF">EDB92DRAFT_1947403</name>
</gene>
<dbReference type="AlphaFoldDB" id="A0AAD4QCT5"/>
<evidence type="ECO:0000256" key="1">
    <source>
        <dbReference type="SAM" id="MobiDB-lite"/>
    </source>
</evidence>
<feature type="chain" id="PRO_5042263005" description="Lectin" evidence="2">
    <location>
        <begin position="25"/>
        <end position="218"/>
    </location>
</feature>
<accession>A0AAD4QCT5</accession>
<dbReference type="EMBL" id="JAKELL010000037">
    <property type="protein sequence ID" value="KAH8989449.1"/>
    <property type="molecule type" value="Genomic_DNA"/>
</dbReference>
<evidence type="ECO:0008006" key="5">
    <source>
        <dbReference type="Google" id="ProtNLM"/>
    </source>
</evidence>
<sequence>MQRFAVVLFALVALFAIVPSSASALSRVKRETNADRFARGLPPMPPTRRSTAKRQQNSPVPRSGRIQVRDPGNGNPHGYIHNGPSGPGGVNRNNNPDYTDLNVIYNPAEKSIYCLGAHFSGNGLYLGAPDSSDLLGDHSTAFVVVTNVEKDISTAQTGIWTIDTVTGKLTAIWVNYDGSIVTVSSVYHRGNNVLALVGDPDDFISQNHGWQLVDLIII</sequence>
<proteinExistence type="predicted"/>
<keyword evidence="4" id="KW-1185">Reference proteome</keyword>